<evidence type="ECO:0000313" key="2">
    <source>
        <dbReference type="Proteomes" id="UP000806378"/>
    </source>
</evidence>
<reference evidence="1" key="1">
    <citation type="submission" date="2020-05" db="EMBL/GenBank/DDBJ databases">
        <title>WGS assembly of Corymbia citriodora subspecies variegata.</title>
        <authorList>
            <person name="Barry K."/>
            <person name="Hundley H."/>
            <person name="Shu S."/>
            <person name="Jenkins J."/>
            <person name="Grimwood J."/>
            <person name="Baten A."/>
        </authorList>
    </citation>
    <scope>NUCLEOTIDE SEQUENCE</scope>
    <source>
        <strain evidence="1">CV2-018</strain>
    </source>
</reference>
<sequence>MISNLVVGAVFVMHSCPLLEKTDSRLIHSCKFPVYTSLRHTHVLIAARSFAFPQFVDHFLYNDLISCSKPVEGSFFFFKRLCFLNHMLGGNYSSNRSSLSS</sequence>
<protein>
    <submittedName>
        <fullName evidence="1">Uncharacterized protein</fullName>
    </submittedName>
</protein>
<comment type="caution">
    <text evidence="1">The sequence shown here is derived from an EMBL/GenBank/DDBJ whole genome shotgun (WGS) entry which is preliminary data.</text>
</comment>
<organism evidence="1 2">
    <name type="scientific">Corymbia citriodora subsp. variegata</name>
    <dbReference type="NCBI Taxonomy" id="360336"/>
    <lineage>
        <taxon>Eukaryota</taxon>
        <taxon>Viridiplantae</taxon>
        <taxon>Streptophyta</taxon>
        <taxon>Embryophyta</taxon>
        <taxon>Tracheophyta</taxon>
        <taxon>Spermatophyta</taxon>
        <taxon>Magnoliopsida</taxon>
        <taxon>eudicotyledons</taxon>
        <taxon>Gunneridae</taxon>
        <taxon>Pentapetalae</taxon>
        <taxon>rosids</taxon>
        <taxon>malvids</taxon>
        <taxon>Myrtales</taxon>
        <taxon>Myrtaceae</taxon>
        <taxon>Myrtoideae</taxon>
        <taxon>Eucalypteae</taxon>
        <taxon>Corymbia</taxon>
    </lineage>
</organism>
<dbReference type="Proteomes" id="UP000806378">
    <property type="component" value="Unassembled WGS sequence"/>
</dbReference>
<name>A0A8T0CMB3_CORYI</name>
<dbReference type="Gramene" id="rna-gnl|WGS:JABURB|Cocit.L2437.1">
    <property type="protein sequence ID" value="cds-KAF7847932.1"/>
    <property type="gene ID" value="gene-BT93_L2437"/>
</dbReference>
<accession>A0A8T0CMB3</accession>
<evidence type="ECO:0000313" key="1">
    <source>
        <dbReference type="EMBL" id="KAF7847932.1"/>
    </source>
</evidence>
<dbReference type="AlphaFoldDB" id="A0A8T0CMB3"/>
<proteinExistence type="predicted"/>
<dbReference type="EMBL" id="MU090407">
    <property type="protein sequence ID" value="KAF7847932.1"/>
    <property type="molecule type" value="Genomic_DNA"/>
</dbReference>
<keyword evidence="2" id="KW-1185">Reference proteome</keyword>
<gene>
    <name evidence="1" type="ORF">BT93_L2437</name>
</gene>